<sequence>MIEYIVMNDVVIKNIKTYFVFISPNFIRVNFSRNGTEKYINAAAIVDMMIIKAKISVKIFIKISENLAP</sequence>
<protein>
    <submittedName>
        <fullName evidence="1">Uncharacterized protein</fullName>
    </submittedName>
</protein>
<proteinExistence type="predicted"/>
<keyword evidence="2" id="KW-1185">Reference proteome</keyword>
<gene>
    <name evidence="1" type="ORF">JCM17846_04670</name>
</gene>
<evidence type="ECO:0000313" key="2">
    <source>
        <dbReference type="Proteomes" id="UP000324996"/>
    </source>
</evidence>
<organism evidence="1 2">
    <name type="scientific">Iodidimonas nitroreducens</name>
    <dbReference type="NCBI Taxonomy" id="1236968"/>
    <lineage>
        <taxon>Bacteria</taxon>
        <taxon>Pseudomonadati</taxon>
        <taxon>Pseudomonadota</taxon>
        <taxon>Alphaproteobacteria</taxon>
        <taxon>Iodidimonadales</taxon>
        <taxon>Iodidimonadaceae</taxon>
        <taxon>Iodidimonas</taxon>
    </lineage>
</organism>
<comment type="caution">
    <text evidence="1">The sequence shown here is derived from an EMBL/GenBank/DDBJ whole genome shotgun (WGS) entry which is preliminary data.</text>
</comment>
<dbReference type="Proteomes" id="UP000324996">
    <property type="component" value="Unassembled WGS sequence"/>
</dbReference>
<accession>A0A5A7N543</accession>
<reference evidence="1 2" key="1">
    <citation type="submission" date="2019-09" db="EMBL/GenBank/DDBJ databases">
        <title>NBRP : Genome information of microbial organism related human and environment.</title>
        <authorList>
            <person name="Hattori M."/>
            <person name="Oshima K."/>
            <person name="Inaba H."/>
            <person name="Suda W."/>
            <person name="Sakamoto M."/>
            <person name="Iino T."/>
            <person name="Kitahara M."/>
            <person name="Oshida Y."/>
            <person name="Iida T."/>
            <person name="Kudo T."/>
            <person name="Itoh T."/>
            <person name="Ohkuma M."/>
        </authorList>
    </citation>
    <scope>NUCLEOTIDE SEQUENCE [LARGE SCALE GENOMIC DNA]</scope>
    <source>
        <strain evidence="1 2">Q-1</strain>
    </source>
</reference>
<dbReference type="EMBL" id="BKCN01000001">
    <property type="protein sequence ID" value="GER02785.1"/>
    <property type="molecule type" value="Genomic_DNA"/>
</dbReference>
<dbReference type="AlphaFoldDB" id="A0A5A7N543"/>
<evidence type="ECO:0000313" key="1">
    <source>
        <dbReference type="EMBL" id="GER02785.1"/>
    </source>
</evidence>
<name>A0A5A7N543_9PROT</name>